<dbReference type="PANTHER" id="PTHR21716:SF68">
    <property type="entry name" value="TRANSPORT PROTEIN YTVI-RELATED"/>
    <property type="match status" value="1"/>
</dbReference>
<feature type="transmembrane region" description="Helical" evidence="6">
    <location>
        <begin position="223"/>
        <end position="245"/>
    </location>
</feature>
<comment type="subcellular location">
    <subcellularLocation>
        <location evidence="1">Membrane</location>
        <topology evidence="1">Multi-pass membrane protein</topology>
    </subcellularLocation>
</comment>
<keyword evidence="4 6" id="KW-1133">Transmembrane helix</keyword>
<feature type="transmembrane region" description="Helical" evidence="6">
    <location>
        <begin position="62"/>
        <end position="84"/>
    </location>
</feature>
<accession>A0ABS4IFR2</accession>
<sequence length="368" mass="41106">MSKPLLFRFLRALLLISIIICSYLLIKYTFSLLYPIVLALLISYLINPFVNFFQHTIRFPRPFATASVIIGLFIFLLGSLFLIVTELIQGSAYLAEKLPAHFHAFITAVKEFIDTSILPLYHKLISYFHTLEPSQQLTINENIQQLANNIASTGADLLQRLLLNIPVVLSMLPNSVAVFTFIVLATFLFTNDWPRLENAIRKMIPSSLDTSTKQVLRYLKKAVLGFVKAQVILIAITAGIIFIGLTILQVEHALTITLIAAAADLLPYVGTGIIFIPWIIYLFITGDYGMTISLIILYMHIIIVRQVLEPKILSSSMGLSPIAVLIAVFIGLQLWGFLGLVIAPVLLVSLNAFHQAGITHRLWIFIKG</sequence>
<organism evidence="7 8">
    <name type="scientific">Virgibacillus natechei</name>
    <dbReference type="NCBI Taxonomy" id="1216297"/>
    <lineage>
        <taxon>Bacteria</taxon>
        <taxon>Bacillati</taxon>
        <taxon>Bacillota</taxon>
        <taxon>Bacilli</taxon>
        <taxon>Bacillales</taxon>
        <taxon>Bacillaceae</taxon>
        <taxon>Virgibacillus</taxon>
    </lineage>
</organism>
<feature type="transmembrane region" description="Helical" evidence="6">
    <location>
        <begin position="291"/>
        <end position="308"/>
    </location>
</feature>
<dbReference type="PANTHER" id="PTHR21716">
    <property type="entry name" value="TRANSMEMBRANE PROTEIN"/>
    <property type="match status" value="1"/>
</dbReference>
<dbReference type="RefSeq" id="WP_209462091.1">
    <property type="nucleotide sequence ID" value="NZ_CP110224.1"/>
</dbReference>
<dbReference type="EMBL" id="JAGGKX010000003">
    <property type="protein sequence ID" value="MBP1968874.1"/>
    <property type="molecule type" value="Genomic_DNA"/>
</dbReference>
<evidence type="ECO:0000256" key="5">
    <source>
        <dbReference type="ARBA" id="ARBA00023136"/>
    </source>
</evidence>
<dbReference type="Proteomes" id="UP001519345">
    <property type="component" value="Unassembled WGS sequence"/>
</dbReference>
<evidence type="ECO:0000256" key="3">
    <source>
        <dbReference type="ARBA" id="ARBA00022692"/>
    </source>
</evidence>
<dbReference type="Pfam" id="PF01594">
    <property type="entry name" value="AI-2E_transport"/>
    <property type="match status" value="1"/>
</dbReference>
<feature type="transmembrane region" description="Helical" evidence="6">
    <location>
        <begin position="32"/>
        <end position="50"/>
    </location>
</feature>
<protein>
    <submittedName>
        <fullName evidence="7">Sporulation integral membrane protein YtvI</fullName>
    </submittedName>
</protein>
<evidence type="ECO:0000256" key="1">
    <source>
        <dbReference type="ARBA" id="ARBA00004141"/>
    </source>
</evidence>
<keyword evidence="5 6" id="KW-0472">Membrane</keyword>
<evidence type="ECO:0000313" key="7">
    <source>
        <dbReference type="EMBL" id="MBP1968874.1"/>
    </source>
</evidence>
<gene>
    <name evidence="7" type="ORF">J2Z83_000968</name>
</gene>
<feature type="transmembrane region" description="Helical" evidence="6">
    <location>
        <begin position="167"/>
        <end position="189"/>
    </location>
</feature>
<name>A0ABS4IFR2_9BACI</name>
<reference evidence="7 8" key="1">
    <citation type="submission" date="2021-03" db="EMBL/GenBank/DDBJ databases">
        <title>Genomic Encyclopedia of Type Strains, Phase IV (KMG-IV): sequencing the most valuable type-strain genomes for metagenomic binning, comparative biology and taxonomic classification.</title>
        <authorList>
            <person name="Goeker M."/>
        </authorList>
    </citation>
    <scope>NUCLEOTIDE SEQUENCE [LARGE SCALE GENOMIC DNA]</scope>
    <source>
        <strain evidence="7 8">DSM 25609</strain>
    </source>
</reference>
<dbReference type="NCBIfam" id="TIGR02872">
    <property type="entry name" value="spore_ytvI"/>
    <property type="match status" value="1"/>
</dbReference>
<feature type="transmembrane region" description="Helical" evidence="6">
    <location>
        <begin position="320"/>
        <end position="353"/>
    </location>
</feature>
<dbReference type="InterPro" id="IPR014227">
    <property type="entry name" value="YtvI-like"/>
</dbReference>
<evidence type="ECO:0000256" key="2">
    <source>
        <dbReference type="ARBA" id="ARBA00009773"/>
    </source>
</evidence>
<evidence type="ECO:0000256" key="4">
    <source>
        <dbReference type="ARBA" id="ARBA00022989"/>
    </source>
</evidence>
<evidence type="ECO:0000313" key="8">
    <source>
        <dbReference type="Proteomes" id="UP001519345"/>
    </source>
</evidence>
<comment type="caution">
    <text evidence="7">The sequence shown here is derived from an EMBL/GenBank/DDBJ whole genome shotgun (WGS) entry which is preliminary data.</text>
</comment>
<dbReference type="InterPro" id="IPR002549">
    <property type="entry name" value="AI-2E-like"/>
</dbReference>
<comment type="similarity">
    <text evidence="2">Belongs to the autoinducer-2 exporter (AI-2E) (TC 2.A.86) family.</text>
</comment>
<proteinExistence type="inferred from homology"/>
<keyword evidence="3 6" id="KW-0812">Transmembrane</keyword>
<keyword evidence="8" id="KW-1185">Reference proteome</keyword>
<feature type="transmembrane region" description="Helical" evidence="6">
    <location>
        <begin position="9"/>
        <end position="26"/>
    </location>
</feature>
<evidence type="ECO:0000256" key="6">
    <source>
        <dbReference type="SAM" id="Phobius"/>
    </source>
</evidence>